<accession>A0ABD1YFF7</accession>
<proteinExistence type="predicted"/>
<evidence type="ECO:0000256" key="1">
    <source>
        <dbReference type="SAM" id="MobiDB-lite"/>
    </source>
</evidence>
<dbReference type="AlphaFoldDB" id="A0ABD1YFF7"/>
<feature type="compositionally biased region" description="Basic and acidic residues" evidence="1">
    <location>
        <begin position="1"/>
        <end position="11"/>
    </location>
</feature>
<reference evidence="2 3" key="1">
    <citation type="submission" date="2024-09" db="EMBL/GenBank/DDBJ databases">
        <title>Chromosome-scale assembly of Riccia fluitans.</title>
        <authorList>
            <person name="Paukszto L."/>
            <person name="Sawicki J."/>
            <person name="Karawczyk K."/>
            <person name="Piernik-Szablinska J."/>
            <person name="Szczecinska M."/>
            <person name="Mazdziarz M."/>
        </authorList>
    </citation>
    <scope>NUCLEOTIDE SEQUENCE [LARGE SCALE GENOMIC DNA]</scope>
    <source>
        <strain evidence="2">Rf_01</strain>
        <tissue evidence="2">Aerial parts of the thallus</tissue>
    </source>
</reference>
<organism evidence="2 3">
    <name type="scientific">Riccia fluitans</name>
    <dbReference type="NCBI Taxonomy" id="41844"/>
    <lineage>
        <taxon>Eukaryota</taxon>
        <taxon>Viridiplantae</taxon>
        <taxon>Streptophyta</taxon>
        <taxon>Embryophyta</taxon>
        <taxon>Marchantiophyta</taxon>
        <taxon>Marchantiopsida</taxon>
        <taxon>Marchantiidae</taxon>
        <taxon>Marchantiales</taxon>
        <taxon>Ricciaceae</taxon>
        <taxon>Riccia</taxon>
    </lineage>
</organism>
<feature type="region of interest" description="Disordered" evidence="1">
    <location>
        <begin position="1"/>
        <end position="55"/>
    </location>
</feature>
<evidence type="ECO:0000313" key="2">
    <source>
        <dbReference type="EMBL" id="KAL2629521.1"/>
    </source>
</evidence>
<gene>
    <name evidence="2" type="ORF">R1flu_014207</name>
</gene>
<keyword evidence="3" id="KW-1185">Reference proteome</keyword>
<comment type="caution">
    <text evidence="2">The sequence shown here is derived from an EMBL/GenBank/DDBJ whole genome shotgun (WGS) entry which is preliminary data.</text>
</comment>
<evidence type="ECO:0000313" key="3">
    <source>
        <dbReference type="Proteomes" id="UP001605036"/>
    </source>
</evidence>
<dbReference type="Proteomes" id="UP001605036">
    <property type="component" value="Unassembled WGS sequence"/>
</dbReference>
<protein>
    <submittedName>
        <fullName evidence="2">Uncharacterized protein</fullName>
    </submittedName>
</protein>
<sequence length="74" mass="8269">MRGPSSRRDNNLARAAGGMVISGKAKFPSIRPIRKPSQNKKGGDGGPTSIRRRARKWRKIIRMTVVYTEGDRMS</sequence>
<dbReference type="EMBL" id="JBHFFA010000004">
    <property type="protein sequence ID" value="KAL2629521.1"/>
    <property type="molecule type" value="Genomic_DNA"/>
</dbReference>
<name>A0ABD1YFF7_9MARC</name>